<name>A0A8S9X4S4_APOLU</name>
<comment type="caution">
    <text evidence="4">The sequence shown here is derived from an EMBL/GenBank/DDBJ whole genome shotgun (WGS) entry which is preliminary data.</text>
</comment>
<dbReference type="SMART" id="SM01174">
    <property type="entry name" value="DUF4205"/>
    <property type="match status" value="1"/>
</dbReference>
<evidence type="ECO:0000256" key="1">
    <source>
        <dbReference type="ARBA" id="ARBA00011074"/>
    </source>
</evidence>
<dbReference type="EMBL" id="WIXP02000010">
    <property type="protein sequence ID" value="KAF6204110.1"/>
    <property type="molecule type" value="Genomic_DNA"/>
</dbReference>
<keyword evidence="2" id="KW-0788">Thiol protease</keyword>
<dbReference type="AlphaFoldDB" id="A0A8S9X4S4"/>
<comment type="function">
    <text evidence="2">Hydrolase that can remove 'Lys-48'-linked conjugated ubiquitin from proteins.</text>
</comment>
<feature type="domain" description="Deubiquitinating enzyme MINDY-3/4 conserved" evidence="3">
    <location>
        <begin position="175"/>
        <end position="524"/>
    </location>
</feature>
<protein>
    <recommendedName>
        <fullName evidence="2">Ubiquitin carboxyl-terminal hydrolase MINDY</fullName>
        <ecNumber evidence="2">3.4.19.12</ecNumber>
    </recommendedName>
</protein>
<comment type="similarity">
    <text evidence="1 2">Belongs to the MINDY deubiquitinase family. FAM188 subfamily.</text>
</comment>
<dbReference type="InterPro" id="IPR039785">
    <property type="entry name" value="MINY3/4"/>
</dbReference>
<keyword evidence="2" id="KW-0378">Hydrolase</keyword>
<evidence type="ECO:0000259" key="3">
    <source>
        <dbReference type="SMART" id="SM01174"/>
    </source>
</evidence>
<organism evidence="4 5">
    <name type="scientific">Apolygus lucorum</name>
    <name type="common">Small green plant bug</name>
    <name type="synonym">Lygocoris lucorum</name>
    <dbReference type="NCBI Taxonomy" id="248454"/>
    <lineage>
        <taxon>Eukaryota</taxon>
        <taxon>Metazoa</taxon>
        <taxon>Ecdysozoa</taxon>
        <taxon>Arthropoda</taxon>
        <taxon>Hexapoda</taxon>
        <taxon>Insecta</taxon>
        <taxon>Pterygota</taxon>
        <taxon>Neoptera</taxon>
        <taxon>Paraneoptera</taxon>
        <taxon>Hemiptera</taxon>
        <taxon>Heteroptera</taxon>
        <taxon>Panheteroptera</taxon>
        <taxon>Cimicomorpha</taxon>
        <taxon>Miridae</taxon>
        <taxon>Mirini</taxon>
        <taxon>Apolygus</taxon>
    </lineage>
</organism>
<dbReference type="Pfam" id="PF13898">
    <property type="entry name" value="MINDY-3_4_CD"/>
    <property type="match status" value="1"/>
</dbReference>
<dbReference type="PANTHER" id="PTHR12473:SF8">
    <property type="entry name" value="UBIQUITIN CARBOXYL-TERMINAL HYDROLASE MINDY-4-RELATED"/>
    <property type="match status" value="1"/>
</dbReference>
<evidence type="ECO:0000313" key="5">
    <source>
        <dbReference type="Proteomes" id="UP000466442"/>
    </source>
</evidence>
<gene>
    <name evidence="4" type="ORF">GE061_002450</name>
</gene>
<reference evidence="4" key="1">
    <citation type="journal article" date="2021" name="Mol. Ecol. Resour.">
        <title>Apolygus lucorum genome provides insights into omnivorousness and mesophyll feeding.</title>
        <authorList>
            <person name="Liu Y."/>
            <person name="Liu H."/>
            <person name="Wang H."/>
            <person name="Huang T."/>
            <person name="Liu B."/>
            <person name="Yang B."/>
            <person name="Yin L."/>
            <person name="Li B."/>
            <person name="Zhang Y."/>
            <person name="Zhang S."/>
            <person name="Jiang F."/>
            <person name="Zhang X."/>
            <person name="Ren Y."/>
            <person name="Wang B."/>
            <person name="Wang S."/>
            <person name="Lu Y."/>
            <person name="Wu K."/>
            <person name="Fan W."/>
            <person name="Wang G."/>
        </authorList>
    </citation>
    <scope>NUCLEOTIDE SEQUENCE</scope>
    <source>
        <strain evidence="4">12Hb</strain>
    </source>
</reference>
<accession>A0A8S9X4S4</accession>
<keyword evidence="2" id="KW-0645">Protease</keyword>
<dbReference type="PANTHER" id="PTHR12473">
    <property type="entry name" value="UBIQUITIN CARBOXYL-TERMINAL HYDROLASE MINDY-4-RELATED"/>
    <property type="match status" value="1"/>
</dbReference>
<dbReference type="EC" id="3.4.19.12" evidence="2"/>
<dbReference type="InterPro" id="IPR025257">
    <property type="entry name" value="MINDY-3/4_CD"/>
</dbReference>
<keyword evidence="2" id="KW-0833">Ubl conjugation pathway</keyword>
<evidence type="ECO:0000256" key="2">
    <source>
        <dbReference type="RuleBase" id="RU367088"/>
    </source>
</evidence>
<dbReference type="OrthoDB" id="10263628at2759"/>
<dbReference type="GO" id="GO:0004843">
    <property type="term" value="F:cysteine-type deubiquitinase activity"/>
    <property type="evidence" value="ECO:0007669"/>
    <property type="project" value="UniProtKB-UniRule"/>
</dbReference>
<dbReference type="GO" id="GO:0071108">
    <property type="term" value="P:protein K48-linked deubiquitination"/>
    <property type="evidence" value="ECO:0007669"/>
    <property type="project" value="InterPro"/>
</dbReference>
<evidence type="ECO:0000313" key="4">
    <source>
        <dbReference type="EMBL" id="KAF6204110.1"/>
    </source>
</evidence>
<keyword evidence="5" id="KW-1185">Reference proteome</keyword>
<dbReference type="GO" id="GO:0006508">
    <property type="term" value="P:proteolysis"/>
    <property type="evidence" value="ECO:0007669"/>
    <property type="project" value="UniProtKB-KW"/>
</dbReference>
<dbReference type="GO" id="GO:1990380">
    <property type="term" value="F:K48-linked deubiquitinase activity"/>
    <property type="evidence" value="ECO:0007669"/>
    <property type="project" value="UniProtKB-UniRule"/>
</dbReference>
<sequence length="529" mass="58897">MKLMRNRFPINFTALYIGTALAQLIRYVPAGSITMEFMFFSSLSETRATDKGKEDLRSEGRLDISIREEVDGQHEPPSAAVLKVSSASSHQVAVRKFMDSVLFHRRKDSPDANALKDGAPPPNRLEMIAKAIANAKKGDAIINTNRVLYARQQHTSKAAVVGGTPISEEYAMLLRTVVFGTAVAPPRGEWLRTGLLVVEEEKEIPYLLKAAKNTTRGLLSVLQAEVIKYLLFDNNQGKKNEAAGKYLTRVKLAQLSEAVIHGICKILWRVGEKKKVTLCLPQEKVYLHQSLDYFQDGITERLHMFEVENYDDLEIMIKRYSYLFLDDPGPGAILLLYSCVVTRGPEQCLKDMDNNKSQLIGTEEEGSICLVTLLLTGRATPYLHNGVVYVGDEDHYATAQFGILGRSEIGLLVQMDNADTANEANVPGSRLKTPSLPVWVVTTSGHFGVMFNTNRELLHNYHAERRFDLTYITCGGSLAHLTVDTRQSSGTSMLNNEDSNITPIANIEKLIQTKWPDAHVSWHGGSQMI</sequence>
<comment type="catalytic activity">
    <reaction evidence="2">
        <text>Thiol-dependent hydrolysis of ester, thioester, amide, peptide and isopeptide bonds formed by the C-terminal Gly of ubiquitin (a 76-residue protein attached to proteins as an intracellular targeting signal).</text>
        <dbReference type="EC" id="3.4.19.12"/>
    </reaction>
</comment>
<dbReference type="Proteomes" id="UP000466442">
    <property type="component" value="Unassembled WGS sequence"/>
</dbReference>
<proteinExistence type="inferred from homology"/>